<evidence type="ECO:0000313" key="1">
    <source>
        <dbReference type="EMBL" id="GIY42658.1"/>
    </source>
</evidence>
<keyword evidence="2" id="KW-1185">Reference proteome</keyword>
<dbReference type="AlphaFoldDB" id="A0AAV4T7W5"/>
<comment type="caution">
    <text evidence="1">The sequence shown here is derived from an EMBL/GenBank/DDBJ whole genome shotgun (WGS) entry which is preliminary data.</text>
</comment>
<evidence type="ECO:0000313" key="2">
    <source>
        <dbReference type="Proteomes" id="UP001054945"/>
    </source>
</evidence>
<reference evidence="1 2" key="1">
    <citation type="submission" date="2021-06" db="EMBL/GenBank/DDBJ databases">
        <title>Caerostris extrusa draft genome.</title>
        <authorList>
            <person name="Kono N."/>
            <person name="Arakawa K."/>
        </authorList>
    </citation>
    <scope>NUCLEOTIDE SEQUENCE [LARGE SCALE GENOMIC DNA]</scope>
</reference>
<sequence length="99" mass="10807">MDHFCPHVVTNAVPTVTLQADNVSRVVRVTSVVKKKKKKKKMAIEIRSLSLPAGCTCHATDKPSGKEVGIVRVLTHSLSSSLGKPGSELETHLLRTHHF</sequence>
<organism evidence="1 2">
    <name type="scientific">Caerostris extrusa</name>
    <name type="common">Bark spider</name>
    <name type="synonym">Caerostris bankana</name>
    <dbReference type="NCBI Taxonomy" id="172846"/>
    <lineage>
        <taxon>Eukaryota</taxon>
        <taxon>Metazoa</taxon>
        <taxon>Ecdysozoa</taxon>
        <taxon>Arthropoda</taxon>
        <taxon>Chelicerata</taxon>
        <taxon>Arachnida</taxon>
        <taxon>Araneae</taxon>
        <taxon>Araneomorphae</taxon>
        <taxon>Entelegynae</taxon>
        <taxon>Araneoidea</taxon>
        <taxon>Araneidae</taxon>
        <taxon>Caerostris</taxon>
    </lineage>
</organism>
<accession>A0AAV4T7W5</accession>
<dbReference type="EMBL" id="BPLR01010881">
    <property type="protein sequence ID" value="GIY42658.1"/>
    <property type="molecule type" value="Genomic_DNA"/>
</dbReference>
<proteinExistence type="predicted"/>
<name>A0AAV4T7W5_CAEEX</name>
<gene>
    <name evidence="1" type="ORF">CEXT_388641</name>
</gene>
<dbReference type="Proteomes" id="UP001054945">
    <property type="component" value="Unassembled WGS sequence"/>
</dbReference>
<protein>
    <submittedName>
        <fullName evidence="1">Uncharacterized protein</fullName>
    </submittedName>
</protein>